<dbReference type="CDD" id="cd03443">
    <property type="entry name" value="PaaI_thioesterase"/>
    <property type="match status" value="1"/>
</dbReference>
<dbReference type="Pfam" id="PF03061">
    <property type="entry name" value="4HBT"/>
    <property type="match status" value="1"/>
</dbReference>
<dbReference type="Proteomes" id="UP000037247">
    <property type="component" value="Unassembled WGS sequence"/>
</dbReference>
<keyword evidence="4" id="KW-1185">Reference proteome</keyword>
<comment type="caution">
    <text evidence="3">The sequence shown here is derived from an EMBL/GenBank/DDBJ whole genome shotgun (WGS) entry which is preliminary data.</text>
</comment>
<evidence type="ECO:0000256" key="1">
    <source>
        <dbReference type="ARBA" id="ARBA00022801"/>
    </source>
</evidence>
<protein>
    <recommendedName>
        <fullName evidence="2">Thioesterase domain-containing protein</fullName>
    </recommendedName>
</protein>
<accession>A0ABR5ICN2</accession>
<evidence type="ECO:0000259" key="2">
    <source>
        <dbReference type="Pfam" id="PF03061"/>
    </source>
</evidence>
<evidence type="ECO:0000313" key="4">
    <source>
        <dbReference type="Proteomes" id="UP000037247"/>
    </source>
</evidence>
<dbReference type="RefSeq" id="WP_049698768.1">
    <property type="nucleotide sequence ID" value="NZ_LDTZ01000016.1"/>
</dbReference>
<name>A0ABR5ICN2_9ACTN</name>
<reference evidence="3 4" key="1">
    <citation type="submission" date="2015-05" db="EMBL/GenBank/DDBJ databases">
        <title>Draft genome sequence of the bacterium Gordonia jacobaea a new member of the Gordonia genus.</title>
        <authorList>
            <person name="Jimenez-Galisteo G."/>
            <person name="Dominguez A."/>
            <person name="Munoz E."/>
            <person name="Vinas M."/>
        </authorList>
    </citation>
    <scope>NUCLEOTIDE SEQUENCE [LARGE SCALE GENOMIC DNA]</scope>
    <source>
        <strain evidence="4">mv1</strain>
    </source>
</reference>
<gene>
    <name evidence="3" type="ORF">ABW18_09540</name>
</gene>
<dbReference type="NCBIfam" id="TIGR00369">
    <property type="entry name" value="unchar_dom_1"/>
    <property type="match status" value="1"/>
</dbReference>
<sequence length="309" mass="32475">MNDNKHDDAVAVPTTGVVRDPVAAFGVGAMRIDDGVVVAEQQLGPRFADHRGLIDLPAYAVLFDHIGGIPYHRATDSPCMQARLVLSTVGRAGLTDHLTGTAQLLMHDAKVGVTEIRVGDGTEDFCVGTARNVAVGRAVPDDFDNAELAHDIPDAASLDAVLAQPIPDDLDGETIVAQIARGERDRGPLAELLNATIDVDGAPSNALRLVVDTEAWMGNMFGTMHGGVIGTIVGAACSLAGQQKARAGQEYRVGDLSVAYFRSPPVDGSRVIVDVEPLKVGRRIATFSTRMTGPDGTLLAVGAADIHFR</sequence>
<proteinExistence type="predicted"/>
<dbReference type="EMBL" id="LDTZ01000016">
    <property type="protein sequence ID" value="KNA91439.1"/>
    <property type="molecule type" value="Genomic_DNA"/>
</dbReference>
<keyword evidence="1" id="KW-0378">Hydrolase</keyword>
<organism evidence="3 4">
    <name type="scientific">Gordonia jacobaea</name>
    <dbReference type="NCBI Taxonomy" id="122202"/>
    <lineage>
        <taxon>Bacteria</taxon>
        <taxon>Bacillati</taxon>
        <taxon>Actinomycetota</taxon>
        <taxon>Actinomycetes</taxon>
        <taxon>Mycobacteriales</taxon>
        <taxon>Gordoniaceae</taxon>
        <taxon>Gordonia</taxon>
    </lineage>
</organism>
<dbReference type="Gene3D" id="3.10.129.10">
    <property type="entry name" value="Hotdog Thioesterase"/>
    <property type="match status" value="1"/>
</dbReference>
<feature type="domain" description="Thioesterase" evidence="2">
    <location>
        <begin position="221"/>
        <end position="299"/>
    </location>
</feature>
<evidence type="ECO:0000313" key="3">
    <source>
        <dbReference type="EMBL" id="KNA91439.1"/>
    </source>
</evidence>
<dbReference type="SUPFAM" id="SSF54637">
    <property type="entry name" value="Thioesterase/thiol ester dehydrase-isomerase"/>
    <property type="match status" value="2"/>
</dbReference>
<dbReference type="InterPro" id="IPR006683">
    <property type="entry name" value="Thioestr_dom"/>
</dbReference>
<dbReference type="InterPro" id="IPR003736">
    <property type="entry name" value="PAAI_dom"/>
</dbReference>
<dbReference type="InterPro" id="IPR029069">
    <property type="entry name" value="HotDog_dom_sf"/>
</dbReference>